<evidence type="ECO:0000256" key="1">
    <source>
        <dbReference type="ARBA" id="ARBA00000085"/>
    </source>
</evidence>
<keyword evidence="10" id="KW-0812">Transmembrane</keyword>
<feature type="transmembrane region" description="Helical" evidence="10">
    <location>
        <begin position="48"/>
        <end position="66"/>
    </location>
</feature>
<accession>A0A381N083</accession>
<evidence type="ECO:0000256" key="3">
    <source>
        <dbReference type="ARBA" id="ARBA00012438"/>
    </source>
</evidence>
<evidence type="ECO:0000256" key="5">
    <source>
        <dbReference type="ARBA" id="ARBA00022553"/>
    </source>
</evidence>
<keyword evidence="5" id="KW-0597">Phosphoprotein</keyword>
<dbReference type="InterPro" id="IPR003661">
    <property type="entry name" value="HisK_dim/P_dom"/>
</dbReference>
<evidence type="ECO:0000313" key="12">
    <source>
        <dbReference type="EMBL" id="SUZ47444.1"/>
    </source>
</evidence>
<name>A0A381N083_9ZZZZ</name>
<evidence type="ECO:0000256" key="6">
    <source>
        <dbReference type="ARBA" id="ARBA00022679"/>
    </source>
</evidence>
<keyword evidence="10" id="KW-1133">Transmembrane helix</keyword>
<dbReference type="InterPro" id="IPR005467">
    <property type="entry name" value="His_kinase_dom"/>
</dbReference>
<dbReference type="Gene3D" id="3.30.565.10">
    <property type="entry name" value="Histidine kinase-like ATPase, C-terminal domain"/>
    <property type="match status" value="1"/>
</dbReference>
<dbReference type="Pfam" id="PF02518">
    <property type="entry name" value="HATPase_c"/>
    <property type="match status" value="1"/>
</dbReference>
<dbReference type="SMART" id="SM00387">
    <property type="entry name" value="HATPase_c"/>
    <property type="match status" value="1"/>
</dbReference>
<feature type="transmembrane region" description="Helical" evidence="10">
    <location>
        <begin position="21"/>
        <end position="42"/>
    </location>
</feature>
<dbReference type="Gene3D" id="1.10.287.130">
    <property type="match status" value="1"/>
</dbReference>
<dbReference type="GO" id="GO:0000155">
    <property type="term" value="F:phosphorelay sensor kinase activity"/>
    <property type="evidence" value="ECO:0007669"/>
    <property type="project" value="InterPro"/>
</dbReference>
<feature type="transmembrane region" description="Helical" evidence="10">
    <location>
        <begin position="127"/>
        <end position="147"/>
    </location>
</feature>
<comment type="catalytic activity">
    <reaction evidence="1">
        <text>ATP + protein L-histidine = ADP + protein N-phospho-L-histidine.</text>
        <dbReference type="EC" id="2.7.13.3"/>
    </reaction>
</comment>
<sequence>MTSERKYSPNLELGVRVRTIVYLRWIAVFGQILTCSVVGGILNFNLPWFEVYLTIFALAASNILLYPRYPWHHRLSETATTIVICADIFQLALLVYFTGGLSNPFVMLFIVPIAISISNLPLRSTSILIVFTLALISVLGFFHYPLIQEDMTYLVNPPILIIGIWISLLVTILFLSAYMGSLTRESREVAGALNVTEELLSNEQNLSSLDGLAAAAAHQLGTPLGTINLIASELMKNEKISKEGKEDLEVLLQEINKCKNILSSLGEKSSLDDDIVNKIELHALLEELSELIKVKGINPKIVFSRENDNLRFHLMERRSELLLGLSNIIENAAEFAKNLVLLSVDEKEGQIHLKIEDDGEGFPNDIMNRLGDPYISSRSSDSSKEKGLGLGFFISKTLFERLGIRVEIYNKAKPENGAVVSLLIPKKEWSEKHKNIS</sequence>
<keyword evidence="8" id="KW-0418">Kinase</keyword>
<dbReference type="EC" id="2.7.13.3" evidence="3"/>
<reference evidence="12" key="1">
    <citation type="submission" date="2018-05" db="EMBL/GenBank/DDBJ databases">
        <authorList>
            <person name="Lanie J.A."/>
            <person name="Ng W.-L."/>
            <person name="Kazmierczak K.M."/>
            <person name="Andrzejewski T.M."/>
            <person name="Davidsen T.M."/>
            <person name="Wayne K.J."/>
            <person name="Tettelin H."/>
            <person name="Glass J.I."/>
            <person name="Rusch D."/>
            <person name="Podicherti R."/>
            <person name="Tsui H.-C.T."/>
            <person name="Winkler M.E."/>
        </authorList>
    </citation>
    <scope>NUCLEOTIDE SEQUENCE</scope>
</reference>
<dbReference type="InterPro" id="IPR004358">
    <property type="entry name" value="Sig_transdc_His_kin-like_C"/>
</dbReference>
<keyword evidence="4" id="KW-1003">Cell membrane</keyword>
<dbReference type="EMBL" id="UINC01000016">
    <property type="protein sequence ID" value="SUZ47444.1"/>
    <property type="molecule type" value="Genomic_DNA"/>
</dbReference>
<dbReference type="CDD" id="cd00082">
    <property type="entry name" value="HisKA"/>
    <property type="match status" value="1"/>
</dbReference>
<proteinExistence type="predicted"/>
<evidence type="ECO:0000256" key="7">
    <source>
        <dbReference type="ARBA" id="ARBA00022741"/>
    </source>
</evidence>
<keyword evidence="9" id="KW-0067">ATP-binding</keyword>
<keyword evidence="7" id="KW-0547">Nucleotide-binding</keyword>
<dbReference type="GO" id="GO:0005524">
    <property type="term" value="F:ATP binding"/>
    <property type="evidence" value="ECO:0007669"/>
    <property type="project" value="UniProtKB-KW"/>
</dbReference>
<feature type="domain" description="Histidine kinase" evidence="11">
    <location>
        <begin position="215"/>
        <end position="428"/>
    </location>
</feature>
<comment type="subcellular location">
    <subcellularLocation>
        <location evidence="2">Cell membrane</location>
        <topology evidence="2">Multi-pass membrane protein</topology>
    </subcellularLocation>
</comment>
<dbReference type="InterPro" id="IPR003594">
    <property type="entry name" value="HATPase_dom"/>
</dbReference>
<dbReference type="InterPro" id="IPR036890">
    <property type="entry name" value="HATPase_C_sf"/>
</dbReference>
<evidence type="ECO:0000256" key="10">
    <source>
        <dbReference type="SAM" id="Phobius"/>
    </source>
</evidence>
<keyword evidence="6" id="KW-0808">Transferase</keyword>
<protein>
    <recommendedName>
        <fullName evidence="3">histidine kinase</fullName>
        <ecNumber evidence="3">2.7.13.3</ecNumber>
    </recommendedName>
</protein>
<evidence type="ECO:0000256" key="2">
    <source>
        <dbReference type="ARBA" id="ARBA00004651"/>
    </source>
</evidence>
<dbReference type="InterPro" id="IPR047770">
    <property type="entry name" value="RegB"/>
</dbReference>
<dbReference type="InterPro" id="IPR036097">
    <property type="entry name" value="HisK_dim/P_sf"/>
</dbReference>
<evidence type="ECO:0000256" key="9">
    <source>
        <dbReference type="ARBA" id="ARBA00022840"/>
    </source>
</evidence>
<dbReference type="SMART" id="SM00388">
    <property type="entry name" value="HisKA"/>
    <property type="match status" value="1"/>
</dbReference>
<dbReference type="PROSITE" id="PS50109">
    <property type="entry name" value="HIS_KIN"/>
    <property type="match status" value="1"/>
</dbReference>
<dbReference type="GO" id="GO:0005886">
    <property type="term" value="C:plasma membrane"/>
    <property type="evidence" value="ECO:0007669"/>
    <property type="project" value="UniProtKB-SubCell"/>
</dbReference>
<dbReference type="SUPFAM" id="SSF47384">
    <property type="entry name" value="Homodimeric domain of signal transducing histidine kinase"/>
    <property type="match status" value="1"/>
</dbReference>
<evidence type="ECO:0000256" key="8">
    <source>
        <dbReference type="ARBA" id="ARBA00022777"/>
    </source>
</evidence>
<dbReference type="PANTHER" id="PTHR44936">
    <property type="entry name" value="SENSOR PROTEIN CREC"/>
    <property type="match status" value="1"/>
</dbReference>
<dbReference type="PANTHER" id="PTHR44936:SF10">
    <property type="entry name" value="SENSOR PROTEIN RSTB"/>
    <property type="match status" value="1"/>
</dbReference>
<organism evidence="12">
    <name type="scientific">marine metagenome</name>
    <dbReference type="NCBI Taxonomy" id="408172"/>
    <lineage>
        <taxon>unclassified sequences</taxon>
        <taxon>metagenomes</taxon>
        <taxon>ecological metagenomes</taxon>
    </lineage>
</organism>
<dbReference type="InterPro" id="IPR050980">
    <property type="entry name" value="2C_sensor_his_kinase"/>
</dbReference>
<dbReference type="AlphaFoldDB" id="A0A381N083"/>
<gene>
    <name evidence="12" type="ORF">METZ01_LOCUS298</name>
</gene>
<dbReference type="SUPFAM" id="SSF55874">
    <property type="entry name" value="ATPase domain of HSP90 chaperone/DNA topoisomerase II/histidine kinase"/>
    <property type="match status" value="1"/>
</dbReference>
<feature type="transmembrane region" description="Helical" evidence="10">
    <location>
        <begin position="159"/>
        <end position="178"/>
    </location>
</feature>
<dbReference type="PRINTS" id="PR00344">
    <property type="entry name" value="BCTRLSENSOR"/>
</dbReference>
<evidence type="ECO:0000259" key="11">
    <source>
        <dbReference type="PROSITE" id="PS50109"/>
    </source>
</evidence>
<dbReference type="NCBIfam" id="NF033792">
    <property type="entry name" value="ActS_PrrB_HisK"/>
    <property type="match status" value="1"/>
</dbReference>
<keyword evidence="10" id="KW-0472">Membrane</keyword>
<dbReference type="CDD" id="cd00075">
    <property type="entry name" value="HATPase"/>
    <property type="match status" value="1"/>
</dbReference>
<evidence type="ECO:0000256" key="4">
    <source>
        <dbReference type="ARBA" id="ARBA00022475"/>
    </source>
</evidence>